<reference evidence="1" key="3">
    <citation type="submission" date="2015-04" db="UniProtKB">
        <authorList>
            <consortium name="EnsemblPlants"/>
        </authorList>
    </citation>
    <scope>IDENTIFICATION</scope>
</reference>
<dbReference type="HOGENOM" id="CLU_2779503_0_0_1"/>
<accession>A0A0D9W3Y0</accession>
<evidence type="ECO:0000313" key="1">
    <source>
        <dbReference type="EnsemblPlants" id="LPERR04G06420.1"/>
    </source>
</evidence>
<dbReference type="Proteomes" id="UP000032180">
    <property type="component" value="Chromosome 4"/>
</dbReference>
<dbReference type="AlphaFoldDB" id="A0A0D9W3Y0"/>
<dbReference type="EnsemblPlants" id="LPERR04G06420.1">
    <property type="protein sequence ID" value="LPERR04G06420.1"/>
    <property type="gene ID" value="LPERR04G06420"/>
</dbReference>
<reference evidence="1 2" key="1">
    <citation type="submission" date="2012-08" db="EMBL/GenBank/DDBJ databases">
        <title>Oryza genome evolution.</title>
        <authorList>
            <person name="Wing R.A."/>
        </authorList>
    </citation>
    <scope>NUCLEOTIDE SEQUENCE</scope>
</reference>
<protein>
    <submittedName>
        <fullName evidence="1">Uncharacterized protein</fullName>
    </submittedName>
</protein>
<keyword evidence="2" id="KW-1185">Reference proteome</keyword>
<proteinExistence type="predicted"/>
<organism evidence="1 2">
    <name type="scientific">Leersia perrieri</name>
    <dbReference type="NCBI Taxonomy" id="77586"/>
    <lineage>
        <taxon>Eukaryota</taxon>
        <taxon>Viridiplantae</taxon>
        <taxon>Streptophyta</taxon>
        <taxon>Embryophyta</taxon>
        <taxon>Tracheophyta</taxon>
        <taxon>Spermatophyta</taxon>
        <taxon>Magnoliopsida</taxon>
        <taxon>Liliopsida</taxon>
        <taxon>Poales</taxon>
        <taxon>Poaceae</taxon>
        <taxon>BOP clade</taxon>
        <taxon>Oryzoideae</taxon>
        <taxon>Oryzeae</taxon>
        <taxon>Oryzinae</taxon>
        <taxon>Leersia</taxon>
    </lineage>
</organism>
<evidence type="ECO:0000313" key="2">
    <source>
        <dbReference type="Proteomes" id="UP000032180"/>
    </source>
</evidence>
<dbReference type="Gramene" id="LPERR04G06420.1">
    <property type="protein sequence ID" value="LPERR04G06420.1"/>
    <property type="gene ID" value="LPERR04G06420"/>
</dbReference>
<name>A0A0D9W3Y0_9ORYZ</name>
<sequence>MDEPSMPATTWPAQLRSLTAGDLPEVSLRWWQAHGESRGSIAGNLSGGSGILSNPVSSRQLATNPGYYY</sequence>
<reference evidence="2" key="2">
    <citation type="submission" date="2013-12" db="EMBL/GenBank/DDBJ databases">
        <authorList>
            <person name="Yu Y."/>
            <person name="Lee S."/>
            <person name="de Baynast K."/>
            <person name="Wissotski M."/>
            <person name="Liu L."/>
            <person name="Talag J."/>
            <person name="Goicoechea J."/>
            <person name="Angelova A."/>
            <person name="Jetty R."/>
            <person name="Kudrna D."/>
            <person name="Golser W."/>
            <person name="Rivera L."/>
            <person name="Zhang J."/>
            <person name="Wing R."/>
        </authorList>
    </citation>
    <scope>NUCLEOTIDE SEQUENCE</scope>
</reference>